<proteinExistence type="predicted"/>
<dbReference type="EMBL" id="CACVAT010000627">
    <property type="protein sequence ID" value="CAA6830767.1"/>
    <property type="molecule type" value="Genomic_DNA"/>
</dbReference>
<accession>A0A6S6UL45</accession>
<reference evidence="1" key="1">
    <citation type="submission" date="2020-01" db="EMBL/GenBank/DDBJ databases">
        <authorList>
            <person name="Meier V. D."/>
            <person name="Meier V D."/>
        </authorList>
    </citation>
    <scope>NUCLEOTIDE SEQUENCE</scope>
    <source>
        <strain evidence="1">HLG_WM_MAG_09</strain>
    </source>
</reference>
<gene>
    <name evidence="1" type="ORF">HELGO_WM26785</name>
</gene>
<evidence type="ECO:0000313" key="1">
    <source>
        <dbReference type="EMBL" id="CAA6830767.1"/>
    </source>
</evidence>
<organism evidence="1">
    <name type="scientific">uncultured Thiotrichaceae bacterium</name>
    <dbReference type="NCBI Taxonomy" id="298394"/>
    <lineage>
        <taxon>Bacteria</taxon>
        <taxon>Pseudomonadati</taxon>
        <taxon>Pseudomonadota</taxon>
        <taxon>Gammaproteobacteria</taxon>
        <taxon>Thiotrichales</taxon>
        <taxon>Thiotrichaceae</taxon>
        <taxon>environmental samples</taxon>
    </lineage>
</organism>
<name>A0A6S6UL45_9GAMM</name>
<protein>
    <recommendedName>
        <fullName evidence="2">Crp/Fnr family transcriptional regulator</fullName>
    </recommendedName>
</protein>
<evidence type="ECO:0008006" key="2">
    <source>
        <dbReference type="Google" id="ProtNLM"/>
    </source>
</evidence>
<sequence length="128" mass="14544">MLPMLNSSGGPDEKKLRALFGKLNDRDKETLLRFAEFLAISSEPEFPEGEFPDPEAIQRPEKESVVKAIKRLTATYPIINTDKILHQTSDLMTAHLVNGRTAVEVINDLEQLFADHYAQLKKEFEQNC</sequence>
<dbReference type="AlphaFoldDB" id="A0A6S6UL45"/>